<dbReference type="EC" id="3.1.-.-" evidence="5 6"/>
<dbReference type="GO" id="GO:0006402">
    <property type="term" value="P:mRNA catabolic process"/>
    <property type="evidence" value="ECO:0007669"/>
    <property type="project" value="UniProtKB-UniRule"/>
</dbReference>
<dbReference type="STRING" id="1801660.A2Z78_01535"/>
<dbReference type="InterPro" id="IPR006674">
    <property type="entry name" value="HD_domain"/>
</dbReference>
<feature type="coiled-coil region" evidence="7">
    <location>
        <begin position="98"/>
        <end position="169"/>
    </location>
</feature>
<dbReference type="PROSITE" id="PS50084">
    <property type="entry name" value="KH_TYPE_1"/>
    <property type="match status" value="1"/>
</dbReference>
<dbReference type="NCBIfam" id="TIGR00277">
    <property type="entry name" value="HDIG"/>
    <property type="match status" value="1"/>
</dbReference>
<comment type="caution">
    <text evidence="9">The sequence shown here is derived from an EMBL/GenBank/DDBJ whole genome shotgun (WGS) entry which is preliminary data.</text>
</comment>
<dbReference type="EMBL" id="MHLV01000034">
    <property type="protein sequence ID" value="OGZ17282.1"/>
    <property type="molecule type" value="Genomic_DNA"/>
</dbReference>
<dbReference type="NCBIfam" id="TIGR03319">
    <property type="entry name" value="RNase_Y"/>
    <property type="match status" value="1"/>
</dbReference>
<dbReference type="InterPro" id="IPR022711">
    <property type="entry name" value="RNase_Y_N"/>
</dbReference>
<dbReference type="PANTHER" id="PTHR12826">
    <property type="entry name" value="RIBONUCLEASE Y"/>
    <property type="match status" value="1"/>
</dbReference>
<dbReference type="Proteomes" id="UP000176752">
    <property type="component" value="Unassembled WGS sequence"/>
</dbReference>
<dbReference type="InterPro" id="IPR006675">
    <property type="entry name" value="HDIG_dom"/>
</dbReference>
<protein>
    <recommendedName>
        <fullName evidence="5 6">Ribonuclease Y</fullName>
        <shortName evidence="5">RNase Y</shortName>
        <ecNumber evidence="5 6">3.1.-.-</ecNumber>
    </recommendedName>
</protein>
<gene>
    <name evidence="5" type="primary">rny</name>
    <name evidence="9" type="ORF">A2Z78_01535</name>
</gene>
<evidence type="ECO:0000256" key="3">
    <source>
        <dbReference type="ARBA" id="ARBA00022801"/>
    </source>
</evidence>
<dbReference type="SUPFAM" id="SSF54791">
    <property type="entry name" value="Eukaryotic type KH-domain (KH-domain type I)"/>
    <property type="match status" value="1"/>
</dbReference>
<dbReference type="CDD" id="cd00077">
    <property type="entry name" value="HDc"/>
    <property type="match status" value="1"/>
</dbReference>
<dbReference type="InterPro" id="IPR003607">
    <property type="entry name" value="HD/PDEase_dom"/>
</dbReference>
<dbReference type="InterPro" id="IPR004088">
    <property type="entry name" value="KH_dom_type_1"/>
</dbReference>
<sequence length="509" mass="57834">MNQFILLIVGILALTMGSILGYYARQSIARKQVGTIEARIQRKIIKTKDEAQAILDEAKEKASRFLEKTKKDFEERQKVLLRTEQLSLKREASLSNKFDLLEEKERDFEERVKKLKKIKENLEDLKEEALKKLEKISGLPKEKAKEELLQNLEKEYQKEILERIRKLEKEGQNQFEEKAKEILTTVIQRCTISQTQELTTTTVSLPSDEIKGRIIGKEGRNIKTLEKLTGVEVIVDETPEAVVISGFDPIRRQIAKIALEKLISDGRIQPARIEEQVQKAKAEIVKKIKEAGEQALYDTGIIGLPPQIVQLLGRLNFRTSFGQNVLLHSIEVSHLASTLASELKADPMVAKKAGLLHDIGKAVDHQIQGSHIDIGIKILEKFEVEKEVIDAMKSHHEEYPYETLESMIVQVADQISGARPGARKDTVENYLKRLAELESIALSFPGIEKAWALQAGREIRIFVKPEEVDDLSAKKLAREIADKVQSELKYPGEIKVNVIRETRVIEYAK</sequence>
<dbReference type="InterPro" id="IPR017705">
    <property type="entry name" value="Ribonuclease_Y"/>
</dbReference>
<dbReference type="GO" id="GO:0003723">
    <property type="term" value="F:RNA binding"/>
    <property type="evidence" value="ECO:0007669"/>
    <property type="project" value="UniProtKB-UniRule"/>
</dbReference>
<dbReference type="Gene3D" id="1.10.3210.10">
    <property type="entry name" value="Hypothetical protein af1432"/>
    <property type="match status" value="1"/>
</dbReference>
<proteinExistence type="inferred from homology"/>
<keyword evidence="3 5" id="KW-0378">Hydrolase</keyword>
<evidence type="ECO:0000256" key="6">
    <source>
        <dbReference type="NCBIfam" id="TIGR03319"/>
    </source>
</evidence>
<dbReference type="SUPFAM" id="SSF109604">
    <property type="entry name" value="HD-domain/PDEase-like"/>
    <property type="match status" value="1"/>
</dbReference>
<dbReference type="InterPro" id="IPR004087">
    <property type="entry name" value="KH_dom"/>
</dbReference>
<dbReference type="GO" id="GO:0016787">
    <property type="term" value="F:hydrolase activity"/>
    <property type="evidence" value="ECO:0007669"/>
    <property type="project" value="UniProtKB-KW"/>
</dbReference>
<dbReference type="Pfam" id="PF00013">
    <property type="entry name" value="KH_1"/>
    <property type="match status" value="1"/>
</dbReference>
<evidence type="ECO:0000256" key="4">
    <source>
        <dbReference type="ARBA" id="ARBA00022884"/>
    </source>
</evidence>
<feature type="domain" description="HD" evidence="8">
    <location>
        <begin position="325"/>
        <end position="418"/>
    </location>
</feature>
<evidence type="ECO:0000256" key="5">
    <source>
        <dbReference type="HAMAP-Rule" id="MF_00335"/>
    </source>
</evidence>
<organism evidence="9 10">
    <name type="scientific">Candidatus Nealsonbacteria bacterium RBG_13_36_15</name>
    <dbReference type="NCBI Taxonomy" id="1801660"/>
    <lineage>
        <taxon>Bacteria</taxon>
        <taxon>Candidatus Nealsoniibacteriota</taxon>
    </lineage>
</organism>
<dbReference type="Gene3D" id="3.30.1370.10">
    <property type="entry name" value="K Homology domain, type 1"/>
    <property type="match status" value="1"/>
</dbReference>
<keyword evidence="2 5" id="KW-0255">Endonuclease</keyword>
<reference evidence="9 10" key="1">
    <citation type="journal article" date="2016" name="Nat. Commun.">
        <title>Thousands of microbial genomes shed light on interconnected biogeochemical processes in an aquifer system.</title>
        <authorList>
            <person name="Anantharaman K."/>
            <person name="Brown C.T."/>
            <person name="Hug L.A."/>
            <person name="Sharon I."/>
            <person name="Castelle C.J."/>
            <person name="Probst A.J."/>
            <person name="Thomas B.C."/>
            <person name="Singh A."/>
            <person name="Wilkins M.J."/>
            <person name="Karaoz U."/>
            <person name="Brodie E.L."/>
            <person name="Williams K.H."/>
            <person name="Hubbard S.S."/>
            <person name="Banfield J.F."/>
        </authorList>
    </citation>
    <scope>NUCLEOTIDE SEQUENCE [LARGE SCALE GENOMIC DNA]</scope>
</reference>
<dbReference type="PANTHER" id="PTHR12826:SF15">
    <property type="entry name" value="RIBONUCLEASE Y"/>
    <property type="match status" value="1"/>
</dbReference>
<accession>A0A1G2DV54</accession>
<dbReference type="SMART" id="SM00471">
    <property type="entry name" value="HDc"/>
    <property type="match status" value="1"/>
</dbReference>
<evidence type="ECO:0000256" key="7">
    <source>
        <dbReference type="SAM" id="Coils"/>
    </source>
</evidence>
<evidence type="ECO:0000256" key="1">
    <source>
        <dbReference type="ARBA" id="ARBA00022722"/>
    </source>
</evidence>
<comment type="similarity">
    <text evidence="5">Belongs to the RNase Y family.</text>
</comment>
<dbReference type="GO" id="GO:0005886">
    <property type="term" value="C:plasma membrane"/>
    <property type="evidence" value="ECO:0007669"/>
    <property type="project" value="UniProtKB-UniRule"/>
</dbReference>
<evidence type="ECO:0000313" key="10">
    <source>
        <dbReference type="Proteomes" id="UP000176752"/>
    </source>
</evidence>
<dbReference type="GO" id="GO:0004521">
    <property type="term" value="F:RNA endonuclease activity"/>
    <property type="evidence" value="ECO:0007669"/>
    <property type="project" value="UniProtKB-UniRule"/>
</dbReference>
<dbReference type="AlphaFoldDB" id="A0A1G2DV54"/>
<comment type="function">
    <text evidence="5">Endoribonuclease that initiates mRNA decay.</text>
</comment>
<keyword evidence="7" id="KW-0175">Coiled coil</keyword>
<evidence type="ECO:0000313" key="9">
    <source>
        <dbReference type="EMBL" id="OGZ17282.1"/>
    </source>
</evidence>
<feature type="coiled-coil region" evidence="7">
    <location>
        <begin position="41"/>
        <end position="68"/>
    </location>
</feature>
<dbReference type="PROSITE" id="PS51831">
    <property type="entry name" value="HD"/>
    <property type="match status" value="1"/>
</dbReference>
<evidence type="ECO:0000256" key="2">
    <source>
        <dbReference type="ARBA" id="ARBA00022759"/>
    </source>
</evidence>
<keyword evidence="4 5" id="KW-0694">RNA-binding</keyword>
<dbReference type="Pfam" id="PF01966">
    <property type="entry name" value="HD"/>
    <property type="match status" value="1"/>
</dbReference>
<keyword evidence="1 5" id="KW-0540">Nuclease</keyword>
<dbReference type="InterPro" id="IPR036612">
    <property type="entry name" value="KH_dom_type_1_sf"/>
</dbReference>
<dbReference type="CDD" id="cd22431">
    <property type="entry name" value="KH-I_RNaseY"/>
    <property type="match status" value="1"/>
</dbReference>
<dbReference type="HAMAP" id="MF_00335">
    <property type="entry name" value="RNase_Y"/>
    <property type="match status" value="1"/>
</dbReference>
<name>A0A1G2DV54_9BACT</name>
<dbReference type="Pfam" id="PF12072">
    <property type="entry name" value="RNase_Y_N"/>
    <property type="match status" value="1"/>
</dbReference>
<evidence type="ECO:0000259" key="8">
    <source>
        <dbReference type="PROSITE" id="PS51831"/>
    </source>
</evidence>
<dbReference type="SMART" id="SM00322">
    <property type="entry name" value="KH"/>
    <property type="match status" value="1"/>
</dbReference>